<dbReference type="Proteomes" id="UP000618754">
    <property type="component" value="Unassembled WGS sequence"/>
</dbReference>
<dbReference type="Gene3D" id="3.40.50.720">
    <property type="entry name" value="NAD(P)-binding Rossmann-like Domain"/>
    <property type="match status" value="1"/>
</dbReference>
<dbReference type="InterPro" id="IPR006115">
    <property type="entry name" value="6PGDH_NADP-bd"/>
</dbReference>
<dbReference type="InterPro" id="IPR008927">
    <property type="entry name" value="6-PGluconate_DH-like_C_sf"/>
</dbReference>
<keyword evidence="1" id="KW-0560">Oxidoreductase</keyword>
<dbReference type="Pfam" id="PF03446">
    <property type="entry name" value="NAD_binding_2"/>
    <property type="match status" value="1"/>
</dbReference>
<feature type="domain" description="6-phosphogluconate dehydrogenase NADP-binding" evidence="3">
    <location>
        <begin position="6"/>
        <end position="165"/>
    </location>
</feature>
<dbReference type="SUPFAM" id="SSF51735">
    <property type="entry name" value="NAD(P)-binding Rossmann-fold domains"/>
    <property type="match status" value="1"/>
</dbReference>
<dbReference type="InterPro" id="IPR015815">
    <property type="entry name" value="HIBADH-related"/>
</dbReference>
<dbReference type="InterPro" id="IPR013328">
    <property type="entry name" value="6PGD_dom2"/>
</dbReference>
<dbReference type="PANTHER" id="PTHR43580">
    <property type="entry name" value="OXIDOREDUCTASE GLYR1-RELATED"/>
    <property type="match status" value="1"/>
</dbReference>
<dbReference type="PANTHER" id="PTHR43580:SF2">
    <property type="entry name" value="CYTOKINE-LIKE NUCLEAR FACTOR N-PAC"/>
    <property type="match status" value="1"/>
</dbReference>
<dbReference type="SUPFAM" id="SSF48179">
    <property type="entry name" value="6-phosphogluconate dehydrogenase C-terminal domain-like"/>
    <property type="match status" value="1"/>
</dbReference>
<evidence type="ECO:0000313" key="5">
    <source>
        <dbReference type="EMBL" id="MBD1387195.1"/>
    </source>
</evidence>
<name>A0ABR7XC70_9SPHI</name>
<sequence>MTNTTKIGWIGLGLMGNPMSQQLLKAGYPVTVYNRHKDKEAELKEQGATTASTPKELIEKTDVVIIMVTDDKAIREIFEGGNGLLKADVSNKVIINMSTVSPAISKEMAALCTSKSLQYLDAPVSGSVKQAETAQLVIMAGGDTDAFERVKPILEKIGKLVMNVGAIGSGNAAKLAINTLLSFYTQGLAEALILAKNNGIEPEVLLNLLSNAAIANPYTKLKGDAIVNDNFKAAFSLKNIVKDLKLSRDIGLTTPLGEAALKTFEAAVPKHGDEDLIAIYKYLDKGE</sequence>
<dbReference type="InterPro" id="IPR029154">
    <property type="entry name" value="HIBADH-like_NADP-bd"/>
</dbReference>
<evidence type="ECO:0000259" key="4">
    <source>
        <dbReference type="Pfam" id="PF14833"/>
    </source>
</evidence>
<gene>
    <name evidence="5" type="ORF">IDJ75_18045</name>
</gene>
<organism evidence="5 6">
    <name type="scientific">Mucilaginibacter rigui</name>
    <dbReference type="NCBI Taxonomy" id="534635"/>
    <lineage>
        <taxon>Bacteria</taxon>
        <taxon>Pseudomonadati</taxon>
        <taxon>Bacteroidota</taxon>
        <taxon>Sphingobacteriia</taxon>
        <taxon>Sphingobacteriales</taxon>
        <taxon>Sphingobacteriaceae</taxon>
        <taxon>Mucilaginibacter</taxon>
    </lineage>
</organism>
<protein>
    <submittedName>
        <fullName evidence="5">NAD(P)-dependent oxidoreductase</fullName>
    </submittedName>
</protein>
<accession>A0ABR7XC70</accession>
<dbReference type="InterPro" id="IPR036291">
    <property type="entry name" value="NAD(P)-bd_dom_sf"/>
</dbReference>
<evidence type="ECO:0000256" key="2">
    <source>
        <dbReference type="ARBA" id="ARBA00023027"/>
    </source>
</evidence>
<dbReference type="EMBL" id="JACWMW010000004">
    <property type="protein sequence ID" value="MBD1387195.1"/>
    <property type="molecule type" value="Genomic_DNA"/>
</dbReference>
<dbReference type="Gene3D" id="1.10.1040.10">
    <property type="entry name" value="N-(1-d-carboxylethyl)-l-norvaline Dehydrogenase, domain 2"/>
    <property type="match status" value="1"/>
</dbReference>
<keyword evidence="6" id="KW-1185">Reference proteome</keyword>
<dbReference type="InterPro" id="IPR051265">
    <property type="entry name" value="HIBADH-related_NP60_sf"/>
</dbReference>
<evidence type="ECO:0000313" key="6">
    <source>
        <dbReference type="Proteomes" id="UP000618754"/>
    </source>
</evidence>
<evidence type="ECO:0000256" key="1">
    <source>
        <dbReference type="ARBA" id="ARBA00023002"/>
    </source>
</evidence>
<reference evidence="5 6" key="1">
    <citation type="submission" date="2020-09" db="EMBL/GenBank/DDBJ databases">
        <title>Novel species of Mucilaginibacter isolated from a glacier on the Tibetan Plateau.</title>
        <authorList>
            <person name="Liu Q."/>
            <person name="Xin Y.-H."/>
        </authorList>
    </citation>
    <scope>NUCLEOTIDE SEQUENCE [LARGE SCALE GENOMIC DNA]</scope>
    <source>
        <strain evidence="5 6">CGMCC 1.13878</strain>
    </source>
</reference>
<dbReference type="Pfam" id="PF14833">
    <property type="entry name" value="NAD_binding_11"/>
    <property type="match status" value="1"/>
</dbReference>
<proteinExistence type="predicted"/>
<dbReference type="RefSeq" id="WP_191177034.1">
    <property type="nucleotide sequence ID" value="NZ_JACWMW010000004.1"/>
</dbReference>
<dbReference type="PIRSF" id="PIRSF000103">
    <property type="entry name" value="HIBADH"/>
    <property type="match status" value="1"/>
</dbReference>
<feature type="domain" description="3-hydroxyisobutyrate dehydrogenase-like NAD-binding" evidence="4">
    <location>
        <begin position="168"/>
        <end position="283"/>
    </location>
</feature>
<evidence type="ECO:0000259" key="3">
    <source>
        <dbReference type="Pfam" id="PF03446"/>
    </source>
</evidence>
<keyword evidence="2" id="KW-0520">NAD</keyword>
<comment type="caution">
    <text evidence="5">The sequence shown here is derived from an EMBL/GenBank/DDBJ whole genome shotgun (WGS) entry which is preliminary data.</text>
</comment>